<dbReference type="Proteomes" id="UP000217289">
    <property type="component" value="Chromosome"/>
</dbReference>
<dbReference type="SUPFAM" id="SSF51735">
    <property type="entry name" value="NAD(P)-binding Rossmann-fold domains"/>
    <property type="match status" value="1"/>
</dbReference>
<dbReference type="EMBL" id="CP022163">
    <property type="protein sequence ID" value="ATB31004.1"/>
    <property type="molecule type" value="Genomic_DNA"/>
</dbReference>
<dbReference type="InterPro" id="IPR006139">
    <property type="entry name" value="D-isomer_2_OHA_DH_cat_dom"/>
</dbReference>
<evidence type="ECO:0000259" key="5">
    <source>
        <dbReference type="Pfam" id="PF02826"/>
    </source>
</evidence>
<evidence type="ECO:0000256" key="2">
    <source>
        <dbReference type="ARBA" id="ARBA00023027"/>
    </source>
</evidence>
<dbReference type="GO" id="GO:0016618">
    <property type="term" value="F:hydroxypyruvate reductase [NAD(P)H] activity"/>
    <property type="evidence" value="ECO:0007669"/>
    <property type="project" value="TreeGrafter"/>
</dbReference>
<dbReference type="KEGG" id="mbd:MEBOL_004466"/>
<proteinExistence type="inferred from homology"/>
<dbReference type="PANTHER" id="PTHR10996:SF178">
    <property type="entry name" value="2-HYDROXYACID DEHYDROGENASE YGL185C-RELATED"/>
    <property type="match status" value="1"/>
</dbReference>
<dbReference type="RefSeq" id="WP_095979388.1">
    <property type="nucleotide sequence ID" value="NZ_CP022163.1"/>
</dbReference>
<sequence length="322" mass="34565">MRIAFISQNPEYRAFAERLAERLSAHSVLFQQVPSELNLEGIQAVMTAGTRVGRNVLEQPSVGFIQTIGTGFDNVDVAAATELGVWVANLRANVTGNAESVAEHAILLLLSLSRRLRLAEEALRQGRWATPTGSSLFGKVACVVGLGDIGSLLATRLQALGMRVMGVREHADKGGPEGVQVFGANALHQALREADCVVLAARAGEHNRDLLDERAIAAMKRGALLVNIARGSLVKLETLESALRSGQLGGVGLDVFWEEPVDPRHPLLQLPQVVATPHVAGVTDVNLAGSLEWAARNLEAYARGERPHFLVNSPRKPRSPLT</sequence>
<reference evidence="6 7" key="1">
    <citation type="submission" date="2017-06" db="EMBL/GenBank/DDBJ databases">
        <authorList>
            <person name="Kim H.J."/>
            <person name="Triplett B.A."/>
        </authorList>
    </citation>
    <scope>NUCLEOTIDE SEQUENCE [LARGE SCALE GENOMIC DNA]</scope>
    <source>
        <strain evidence="6 7">DSM 14713</strain>
    </source>
</reference>
<feature type="domain" description="D-isomer specific 2-hydroxyacid dehydrogenase catalytic" evidence="4">
    <location>
        <begin position="38"/>
        <end position="312"/>
    </location>
</feature>
<dbReference type="Pfam" id="PF00389">
    <property type="entry name" value="2-Hacid_dh"/>
    <property type="match status" value="1"/>
</dbReference>
<evidence type="ECO:0000313" key="6">
    <source>
        <dbReference type="EMBL" id="ATB31004.1"/>
    </source>
</evidence>
<gene>
    <name evidence="6" type="ORF">MEBOL_004466</name>
</gene>
<keyword evidence="1 3" id="KW-0560">Oxidoreductase</keyword>
<evidence type="ECO:0000256" key="1">
    <source>
        <dbReference type="ARBA" id="ARBA00023002"/>
    </source>
</evidence>
<accession>A0A250IGP7</accession>
<evidence type="ECO:0000256" key="3">
    <source>
        <dbReference type="RuleBase" id="RU003719"/>
    </source>
</evidence>
<dbReference type="InterPro" id="IPR050223">
    <property type="entry name" value="D-isomer_2-hydroxyacid_DH"/>
</dbReference>
<keyword evidence="2" id="KW-0520">NAD</keyword>
<evidence type="ECO:0000259" key="4">
    <source>
        <dbReference type="Pfam" id="PF00389"/>
    </source>
</evidence>
<dbReference type="PANTHER" id="PTHR10996">
    <property type="entry name" value="2-HYDROXYACID DEHYDROGENASE-RELATED"/>
    <property type="match status" value="1"/>
</dbReference>
<dbReference type="InterPro" id="IPR006140">
    <property type="entry name" value="D-isomer_DH_NAD-bd"/>
</dbReference>
<dbReference type="SUPFAM" id="SSF52283">
    <property type="entry name" value="Formate/glycerate dehydrogenase catalytic domain-like"/>
    <property type="match status" value="1"/>
</dbReference>
<comment type="similarity">
    <text evidence="3">Belongs to the D-isomer specific 2-hydroxyacid dehydrogenase family.</text>
</comment>
<protein>
    <submittedName>
        <fullName evidence="6">D-isomer specific 2-hydroxyacid dehydrogenase NAD-binding protein</fullName>
    </submittedName>
</protein>
<dbReference type="AlphaFoldDB" id="A0A250IGP7"/>
<dbReference type="InterPro" id="IPR036291">
    <property type="entry name" value="NAD(P)-bd_dom_sf"/>
</dbReference>
<dbReference type="OrthoDB" id="9793626at2"/>
<dbReference type="Pfam" id="PF02826">
    <property type="entry name" value="2-Hacid_dh_C"/>
    <property type="match status" value="1"/>
</dbReference>
<keyword evidence="7" id="KW-1185">Reference proteome</keyword>
<dbReference type="GO" id="GO:0030267">
    <property type="term" value="F:glyoxylate reductase (NADPH) activity"/>
    <property type="evidence" value="ECO:0007669"/>
    <property type="project" value="TreeGrafter"/>
</dbReference>
<evidence type="ECO:0000313" key="7">
    <source>
        <dbReference type="Proteomes" id="UP000217289"/>
    </source>
</evidence>
<dbReference type="Gene3D" id="3.40.50.720">
    <property type="entry name" value="NAD(P)-binding Rossmann-like Domain"/>
    <property type="match status" value="2"/>
</dbReference>
<name>A0A250IGP7_9BACT</name>
<organism evidence="6 7">
    <name type="scientific">Melittangium boletus DSM 14713</name>
    <dbReference type="NCBI Taxonomy" id="1294270"/>
    <lineage>
        <taxon>Bacteria</taxon>
        <taxon>Pseudomonadati</taxon>
        <taxon>Myxococcota</taxon>
        <taxon>Myxococcia</taxon>
        <taxon>Myxococcales</taxon>
        <taxon>Cystobacterineae</taxon>
        <taxon>Archangiaceae</taxon>
        <taxon>Melittangium</taxon>
    </lineage>
</organism>
<feature type="domain" description="D-isomer specific 2-hydroxyacid dehydrogenase NAD-binding" evidence="5">
    <location>
        <begin position="107"/>
        <end position="280"/>
    </location>
</feature>
<dbReference type="GO" id="GO:0051287">
    <property type="term" value="F:NAD binding"/>
    <property type="evidence" value="ECO:0007669"/>
    <property type="project" value="InterPro"/>
</dbReference>
<dbReference type="GO" id="GO:0005829">
    <property type="term" value="C:cytosol"/>
    <property type="evidence" value="ECO:0007669"/>
    <property type="project" value="TreeGrafter"/>
</dbReference>